<evidence type="ECO:0000256" key="3">
    <source>
        <dbReference type="PROSITE-ProRule" id="PRU00339"/>
    </source>
</evidence>
<name>A0A820X2H9_9BILA</name>
<feature type="region of interest" description="Disordered" evidence="4">
    <location>
        <begin position="47"/>
        <end position="83"/>
    </location>
</feature>
<organism evidence="5 6">
    <name type="scientific">Rotaria socialis</name>
    <dbReference type="NCBI Taxonomy" id="392032"/>
    <lineage>
        <taxon>Eukaryota</taxon>
        <taxon>Metazoa</taxon>
        <taxon>Spiralia</taxon>
        <taxon>Gnathifera</taxon>
        <taxon>Rotifera</taxon>
        <taxon>Eurotatoria</taxon>
        <taxon>Bdelloidea</taxon>
        <taxon>Philodinida</taxon>
        <taxon>Philodinidae</taxon>
        <taxon>Rotaria</taxon>
    </lineage>
</organism>
<evidence type="ECO:0008006" key="7">
    <source>
        <dbReference type="Google" id="ProtNLM"/>
    </source>
</evidence>
<dbReference type="SMART" id="SM00028">
    <property type="entry name" value="TPR"/>
    <property type="match status" value="1"/>
</dbReference>
<dbReference type="PROSITE" id="PS50293">
    <property type="entry name" value="TPR_REGION"/>
    <property type="match status" value="1"/>
</dbReference>
<sequence length="124" mass="13711">ITKKALPPNHPSLATSYNNIGVVYYNMGEYSKALSYLEKKLSIKQKSLPSTHPSIKNSIPVSSTCYDDPTKDHSEQAASTVVPNNQTHAKEILLKLCDELRLNLTLTTGRARINPDDITPEETS</sequence>
<keyword evidence="1" id="KW-0677">Repeat</keyword>
<accession>A0A820X2H9</accession>
<reference evidence="5" key="1">
    <citation type="submission" date="2021-02" db="EMBL/GenBank/DDBJ databases">
        <authorList>
            <person name="Nowell W R."/>
        </authorList>
    </citation>
    <scope>NUCLEOTIDE SEQUENCE</scope>
</reference>
<feature type="non-terminal residue" evidence="5">
    <location>
        <position position="1"/>
    </location>
</feature>
<dbReference type="InterPro" id="IPR036425">
    <property type="entry name" value="MoaB/Mog-like_dom_sf"/>
</dbReference>
<feature type="repeat" description="TPR" evidence="3">
    <location>
        <begin position="14"/>
        <end position="47"/>
    </location>
</feature>
<dbReference type="SUPFAM" id="SSF48452">
    <property type="entry name" value="TPR-like"/>
    <property type="match status" value="1"/>
</dbReference>
<comment type="caution">
    <text evidence="5">The sequence shown here is derived from an EMBL/GenBank/DDBJ whole genome shotgun (WGS) entry which is preliminary data.</text>
</comment>
<dbReference type="AlphaFoldDB" id="A0A820X2H9"/>
<dbReference type="InterPro" id="IPR011990">
    <property type="entry name" value="TPR-like_helical_dom_sf"/>
</dbReference>
<dbReference type="InterPro" id="IPR019734">
    <property type="entry name" value="TPR_rpt"/>
</dbReference>
<evidence type="ECO:0000256" key="4">
    <source>
        <dbReference type="SAM" id="MobiDB-lite"/>
    </source>
</evidence>
<keyword evidence="6" id="KW-1185">Reference proteome</keyword>
<evidence type="ECO:0000256" key="1">
    <source>
        <dbReference type="ARBA" id="ARBA00022737"/>
    </source>
</evidence>
<proteinExistence type="predicted"/>
<dbReference type="PANTHER" id="PTHR45641:SF1">
    <property type="entry name" value="AAA+ ATPASE DOMAIN-CONTAINING PROTEIN"/>
    <property type="match status" value="1"/>
</dbReference>
<dbReference type="PANTHER" id="PTHR45641">
    <property type="entry name" value="TETRATRICOPEPTIDE REPEAT PROTEIN (AFU_ORTHOLOGUE AFUA_6G03870)"/>
    <property type="match status" value="1"/>
</dbReference>
<keyword evidence="2 3" id="KW-0802">TPR repeat</keyword>
<evidence type="ECO:0000313" key="5">
    <source>
        <dbReference type="EMBL" id="CAF4526767.1"/>
    </source>
</evidence>
<dbReference type="Proteomes" id="UP000663873">
    <property type="component" value="Unassembled WGS sequence"/>
</dbReference>
<dbReference type="SUPFAM" id="SSF53218">
    <property type="entry name" value="Molybdenum cofactor biosynthesis proteins"/>
    <property type="match status" value="1"/>
</dbReference>
<dbReference type="Gene3D" id="3.40.980.10">
    <property type="entry name" value="MoaB/Mog-like domain"/>
    <property type="match status" value="1"/>
</dbReference>
<dbReference type="Pfam" id="PF13374">
    <property type="entry name" value="TPR_10"/>
    <property type="match status" value="1"/>
</dbReference>
<feature type="compositionally biased region" description="Polar residues" evidence="4">
    <location>
        <begin position="47"/>
        <end position="65"/>
    </location>
</feature>
<protein>
    <recommendedName>
        <fullName evidence="7">Kinesin light chain</fullName>
    </recommendedName>
</protein>
<dbReference type="PROSITE" id="PS50005">
    <property type="entry name" value="TPR"/>
    <property type="match status" value="1"/>
</dbReference>
<dbReference type="EMBL" id="CAJOBP010008049">
    <property type="protein sequence ID" value="CAF4526767.1"/>
    <property type="molecule type" value="Genomic_DNA"/>
</dbReference>
<dbReference type="Gene3D" id="1.25.40.10">
    <property type="entry name" value="Tetratricopeptide repeat domain"/>
    <property type="match status" value="1"/>
</dbReference>
<gene>
    <name evidence="5" type="ORF">UJA718_LOCUS27944</name>
</gene>
<evidence type="ECO:0000313" key="6">
    <source>
        <dbReference type="Proteomes" id="UP000663873"/>
    </source>
</evidence>
<evidence type="ECO:0000256" key="2">
    <source>
        <dbReference type="ARBA" id="ARBA00022803"/>
    </source>
</evidence>